<proteinExistence type="predicted"/>
<evidence type="ECO:0000313" key="1">
    <source>
        <dbReference type="EMBL" id="KKL91776.1"/>
    </source>
</evidence>
<protein>
    <submittedName>
        <fullName evidence="1">Uncharacterized protein</fullName>
    </submittedName>
</protein>
<gene>
    <name evidence="1" type="ORF">LCGC14_1891310</name>
</gene>
<sequence>MGINIESSTKVSIIYFKGLNELCDKIAKKIIKNNKAFMRRLNKDLKKLK</sequence>
<comment type="caution">
    <text evidence="1">The sequence shown here is derived from an EMBL/GenBank/DDBJ whole genome shotgun (WGS) entry which is preliminary data.</text>
</comment>
<dbReference type="EMBL" id="LAZR01019646">
    <property type="protein sequence ID" value="KKL91776.1"/>
    <property type="molecule type" value="Genomic_DNA"/>
</dbReference>
<dbReference type="AlphaFoldDB" id="A0A0F9GMP1"/>
<organism evidence="1">
    <name type="scientific">marine sediment metagenome</name>
    <dbReference type="NCBI Taxonomy" id="412755"/>
    <lineage>
        <taxon>unclassified sequences</taxon>
        <taxon>metagenomes</taxon>
        <taxon>ecological metagenomes</taxon>
    </lineage>
</organism>
<reference evidence="1" key="1">
    <citation type="journal article" date="2015" name="Nature">
        <title>Complex archaea that bridge the gap between prokaryotes and eukaryotes.</title>
        <authorList>
            <person name="Spang A."/>
            <person name="Saw J.H."/>
            <person name="Jorgensen S.L."/>
            <person name="Zaremba-Niedzwiedzka K."/>
            <person name="Martijn J."/>
            <person name="Lind A.E."/>
            <person name="van Eijk R."/>
            <person name="Schleper C."/>
            <person name="Guy L."/>
            <person name="Ettema T.J."/>
        </authorList>
    </citation>
    <scope>NUCLEOTIDE SEQUENCE</scope>
</reference>
<name>A0A0F9GMP1_9ZZZZ</name>
<accession>A0A0F9GMP1</accession>